<dbReference type="HOGENOM" id="CLU_1994139_0_0_1"/>
<accession>L8WI48</accession>
<gene>
    <name evidence="2" type="ORF">AG1IA_09495</name>
</gene>
<evidence type="ECO:0000313" key="2">
    <source>
        <dbReference type="EMBL" id="ELU36473.1"/>
    </source>
</evidence>
<keyword evidence="3" id="KW-1185">Reference proteome</keyword>
<dbReference type="AlphaFoldDB" id="L8WI48"/>
<proteinExistence type="predicted"/>
<feature type="compositionally biased region" description="Basic and acidic residues" evidence="1">
    <location>
        <begin position="9"/>
        <end position="22"/>
    </location>
</feature>
<name>L8WI48_THACA</name>
<comment type="caution">
    <text evidence="2">The sequence shown here is derived from an EMBL/GenBank/DDBJ whole genome shotgun (WGS) entry which is preliminary data.</text>
</comment>
<feature type="region of interest" description="Disordered" evidence="1">
    <location>
        <begin position="1"/>
        <end position="23"/>
    </location>
</feature>
<evidence type="ECO:0000313" key="3">
    <source>
        <dbReference type="Proteomes" id="UP000011668"/>
    </source>
</evidence>
<dbReference type="EMBL" id="AFRT01003308">
    <property type="protein sequence ID" value="ELU36473.1"/>
    <property type="molecule type" value="Genomic_DNA"/>
</dbReference>
<sequence length="125" mass="14259">MKQSRTTPKVKENNSTTEKENEQVVGAGRAYGCRQGESGATSICIHVINLHPAPELFVVFYQALHQWRADFPRQFYFRFEPLRTIFMLDSGEAERISPNLWPLLGLPSSVRKIGRFGFVPGDEFL</sequence>
<organism evidence="2 3">
    <name type="scientific">Thanatephorus cucumeris (strain AG1-IA)</name>
    <name type="common">Rice sheath blight fungus</name>
    <name type="synonym">Rhizoctonia solani</name>
    <dbReference type="NCBI Taxonomy" id="983506"/>
    <lineage>
        <taxon>Eukaryota</taxon>
        <taxon>Fungi</taxon>
        <taxon>Dikarya</taxon>
        <taxon>Basidiomycota</taxon>
        <taxon>Agaricomycotina</taxon>
        <taxon>Agaricomycetes</taxon>
        <taxon>Cantharellales</taxon>
        <taxon>Ceratobasidiaceae</taxon>
        <taxon>Rhizoctonia</taxon>
        <taxon>Rhizoctonia solani AG-1</taxon>
    </lineage>
</organism>
<dbReference type="Proteomes" id="UP000011668">
    <property type="component" value="Unassembled WGS sequence"/>
</dbReference>
<reference evidence="2 3" key="1">
    <citation type="journal article" date="2013" name="Nat. Commun.">
        <title>The evolution and pathogenic mechanisms of the rice sheath blight pathogen.</title>
        <authorList>
            <person name="Zheng A."/>
            <person name="Lin R."/>
            <person name="Xu L."/>
            <person name="Qin P."/>
            <person name="Tang C."/>
            <person name="Ai P."/>
            <person name="Zhang D."/>
            <person name="Liu Y."/>
            <person name="Sun Z."/>
            <person name="Feng H."/>
            <person name="Wang Y."/>
            <person name="Chen Y."/>
            <person name="Liang X."/>
            <person name="Fu R."/>
            <person name="Li Q."/>
            <person name="Zhang J."/>
            <person name="Yu X."/>
            <person name="Xie Z."/>
            <person name="Ding L."/>
            <person name="Guan P."/>
            <person name="Tang J."/>
            <person name="Liang Y."/>
            <person name="Wang S."/>
            <person name="Deng Q."/>
            <person name="Li S."/>
            <person name="Zhu J."/>
            <person name="Wang L."/>
            <person name="Liu H."/>
            <person name="Li P."/>
        </authorList>
    </citation>
    <scope>NUCLEOTIDE SEQUENCE [LARGE SCALE GENOMIC DNA]</scope>
    <source>
        <strain evidence="3">AG-1 IA</strain>
    </source>
</reference>
<evidence type="ECO:0000256" key="1">
    <source>
        <dbReference type="SAM" id="MobiDB-lite"/>
    </source>
</evidence>
<protein>
    <submittedName>
        <fullName evidence="2">Uncharacterized protein</fullName>
    </submittedName>
</protein>